<dbReference type="Proteomes" id="UP000177208">
    <property type="component" value="Unassembled WGS sequence"/>
</dbReference>
<comment type="caution">
    <text evidence="1">The sequence shown here is derived from an EMBL/GenBank/DDBJ whole genome shotgun (WGS) entry which is preliminary data.</text>
</comment>
<sequence length="427" mass="48208">MATPAERAKRVNRRETPLQSQIAFSDFLLSTFPHLGQHLPLISKAEQLVVGLEEIAEIDPDGSIGYVRGGSMRVYLHQTQAVEQNICDHYSHLPDELLGSNPLTRQVIDHAFGLKDVDIHINRNFRFRRNDQATLAYLNSLAMISGYRVETEVLKAGDKSFFHLTFFREKSLLPLLIISINDTSQTLAEMVDDIRDEPNAAKIDQLARGKIFLTKNKPILAYDRGHLADFLMETFIDSAKKHQGFKPDLTVSQLIGGLRTAGFAAFFTPYLLLHPEIADSPLLRFAIRGWNPIPEEGNREKMAIWKLQHIDELEKRRILVVSDALFPLTINPSVFLLVAFFNGHLQYLPLGQIVNDEKKLLSVLIKLAEAAGANITRDSFWEICMNEAENFDENPFLLVKALKDLNLLPGKTAENMDSVVRLLDPTS</sequence>
<dbReference type="EMBL" id="MFZG01000017">
    <property type="protein sequence ID" value="OGK16801.1"/>
    <property type="molecule type" value="Genomic_DNA"/>
</dbReference>
<protein>
    <submittedName>
        <fullName evidence="1">Uncharacterized protein</fullName>
    </submittedName>
</protein>
<organism evidence="1 2">
    <name type="scientific">Candidatus Roizmanbacteria bacterium RIFCSPHIGHO2_01_FULL_39_12c</name>
    <dbReference type="NCBI Taxonomy" id="1802031"/>
    <lineage>
        <taxon>Bacteria</taxon>
        <taxon>Candidatus Roizmaniibacteriota</taxon>
    </lineage>
</organism>
<name>A0A1F7GCS7_9BACT</name>
<gene>
    <name evidence="1" type="ORF">A2774_05325</name>
</gene>
<proteinExistence type="predicted"/>
<reference evidence="1 2" key="1">
    <citation type="journal article" date="2016" name="Nat. Commun.">
        <title>Thousands of microbial genomes shed light on interconnected biogeochemical processes in an aquifer system.</title>
        <authorList>
            <person name="Anantharaman K."/>
            <person name="Brown C.T."/>
            <person name="Hug L.A."/>
            <person name="Sharon I."/>
            <person name="Castelle C.J."/>
            <person name="Probst A.J."/>
            <person name="Thomas B.C."/>
            <person name="Singh A."/>
            <person name="Wilkins M.J."/>
            <person name="Karaoz U."/>
            <person name="Brodie E.L."/>
            <person name="Williams K.H."/>
            <person name="Hubbard S.S."/>
            <person name="Banfield J.F."/>
        </authorList>
    </citation>
    <scope>NUCLEOTIDE SEQUENCE [LARGE SCALE GENOMIC DNA]</scope>
</reference>
<evidence type="ECO:0000313" key="2">
    <source>
        <dbReference type="Proteomes" id="UP000177208"/>
    </source>
</evidence>
<accession>A0A1F7GCS7</accession>
<dbReference type="AlphaFoldDB" id="A0A1F7GCS7"/>
<evidence type="ECO:0000313" key="1">
    <source>
        <dbReference type="EMBL" id="OGK16801.1"/>
    </source>
</evidence>